<sequence length="83" mass="9296">MLIFKLNIKKIRLIGKKYGPLQVLISIVSTFVVDIQSVTHYPNINYYNITLLFGLGDTAYAGIEEIRKSQGLSEDKGTVTLYG</sequence>
<dbReference type="Proteomes" id="UP000326759">
    <property type="component" value="Unassembled WGS sequence"/>
</dbReference>
<accession>A0A5N5SU07</accession>
<evidence type="ECO:0000313" key="1">
    <source>
        <dbReference type="EMBL" id="KAB7496150.1"/>
    </source>
</evidence>
<gene>
    <name evidence="1" type="ORF">Anas_11446</name>
</gene>
<reference evidence="1 2" key="1">
    <citation type="journal article" date="2019" name="PLoS Biol.">
        <title>Sex chromosomes control vertical transmission of feminizing Wolbachia symbionts in an isopod.</title>
        <authorList>
            <person name="Becking T."/>
            <person name="Chebbi M.A."/>
            <person name="Giraud I."/>
            <person name="Moumen B."/>
            <person name="Laverre T."/>
            <person name="Caubet Y."/>
            <person name="Peccoud J."/>
            <person name="Gilbert C."/>
            <person name="Cordaux R."/>
        </authorList>
    </citation>
    <scope>NUCLEOTIDE SEQUENCE [LARGE SCALE GENOMIC DNA]</scope>
    <source>
        <strain evidence="1">ANa2</strain>
        <tissue evidence="1">Whole body excluding digestive tract and cuticle</tissue>
    </source>
</reference>
<protein>
    <submittedName>
        <fullName evidence="1">Uncharacterized protein</fullName>
    </submittedName>
</protein>
<evidence type="ECO:0000313" key="2">
    <source>
        <dbReference type="Proteomes" id="UP000326759"/>
    </source>
</evidence>
<organism evidence="1 2">
    <name type="scientific">Armadillidium nasatum</name>
    <dbReference type="NCBI Taxonomy" id="96803"/>
    <lineage>
        <taxon>Eukaryota</taxon>
        <taxon>Metazoa</taxon>
        <taxon>Ecdysozoa</taxon>
        <taxon>Arthropoda</taxon>
        <taxon>Crustacea</taxon>
        <taxon>Multicrustacea</taxon>
        <taxon>Malacostraca</taxon>
        <taxon>Eumalacostraca</taxon>
        <taxon>Peracarida</taxon>
        <taxon>Isopoda</taxon>
        <taxon>Oniscidea</taxon>
        <taxon>Crinocheta</taxon>
        <taxon>Armadillidiidae</taxon>
        <taxon>Armadillidium</taxon>
    </lineage>
</organism>
<dbReference type="AlphaFoldDB" id="A0A5N5SU07"/>
<keyword evidence="2" id="KW-1185">Reference proteome</keyword>
<name>A0A5N5SU07_9CRUS</name>
<dbReference type="EMBL" id="SEYY01021699">
    <property type="protein sequence ID" value="KAB7496150.1"/>
    <property type="molecule type" value="Genomic_DNA"/>
</dbReference>
<comment type="caution">
    <text evidence="1">The sequence shown here is derived from an EMBL/GenBank/DDBJ whole genome shotgun (WGS) entry which is preliminary data.</text>
</comment>
<proteinExistence type="predicted"/>